<dbReference type="EMBL" id="WPHU01000017">
    <property type="protein sequence ID" value="MVA59342.1"/>
    <property type="molecule type" value="Genomic_DNA"/>
</dbReference>
<keyword evidence="1" id="KW-0812">Transmembrane</keyword>
<dbReference type="GeneID" id="60685183"/>
<keyword evidence="1" id="KW-0472">Membrane</keyword>
<protein>
    <submittedName>
        <fullName evidence="3">Uncharacterized protein</fullName>
    </submittedName>
</protein>
<organism evidence="3 5">
    <name type="scientific">Agrobacterium vitis</name>
    <name type="common">Rhizobium vitis</name>
    <dbReference type="NCBI Taxonomy" id="373"/>
    <lineage>
        <taxon>Bacteria</taxon>
        <taxon>Pseudomonadati</taxon>
        <taxon>Pseudomonadota</taxon>
        <taxon>Alphaproteobacteria</taxon>
        <taxon>Hyphomicrobiales</taxon>
        <taxon>Rhizobiaceae</taxon>
        <taxon>Rhizobium/Agrobacterium group</taxon>
        <taxon>Agrobacterium</taxon>
    </lineage>
</organism>
<proteinExistence type="predicted"/>
<gene>
    <name evidence="3" type="ORF">GOZ88_24930</name>
    <name evidence="2" type="ORF">GOZ95_26830</name>
</gene>
<sequence>MATQIQNDRAAINDAESKPGAAGDYVFSITNVVIAVLFFISSREYSHFCILQDAIL</sequence>
<dbReference type="RefSeq" id="WP_156536350.1">
    <property type="nucleotide sequence ID" value="NZ_CP055267.1"/>
</dbReference>
<dbReference type="EMBL" id="WPHM01000029">
    <property type="protein sequence ID" value="MUZ61037.1"/>
    <property type="molecule type" value="Genomic_DNA"/>
</dbReference>
<evidence type="ECO:0000313" key="5">
    <source>
        <dbReference type="Proteomes" id="UP000440716"/>
    </source>
</evidence>
<dbReference type="AlphaFoldDB" id="A0A6A9UNA4"/>
<name>A0A6A9UNA4_AGRVI</name>
<evidence type="ECO:0000313" key="3">
    <source>
        <dbReference type="EMBL" id="MVA59342.1"/>
    </source>
</evidence>
<keyword evidence="1" id="KW-1133">Transmembrane helix</keyword>
<evidence type="ECO:0000313" key="4">
    <source>
        <dbReference type="Proteomes" id="UP000436692"/>
    </source>
</evidence>
<dbReference type="Proteomes" id="UP000436692">
    <property type="component" value="Unassembled WGS sequence"/>
</dbReference>
<evidence type="ECO:0000256" key="1">
    <source>
        <dbReference type="SAM" id="Phobius"/>
    </source>
</evidence>
<feature type="transmembrane region" description="Helical" evidence="1">
    <location>
        <begin position="25"/>
        <end position="42"/>
    </location>
</feature>
<evidence type="ECO:0000313" key="2">
    <source>
        <dbReference type="EMBL" id="MUZ61037.1"/>
    </source>
</evidence>
<dbReference type="Proteomes" id="UP000440716">
    <property type="component" value="Unassembled WGS sequence"/>
</dbReference>
<comment type="caution">
    <text evidence="3">The sequence shown here is derived from an EMBL/GenBank/DDBJ whole genome shotgun (WGS) entry which is preliminary data.</text>
</comment>
<accession>A0A6A9UNA4</accession>
<reference evidence="4 5" key="1">
    <citation type="submission" date="2019-12" db="EMBL/GenBank/DDBJ databases">
        <title>Whole-genome sequencing of Allorhizobium vitis.</title>
        <authorList>
            <person name="Gan H.M."/>
            <person name="Szegedi E."/>
            <person name="Burr T."/>
            <person name="Savka M.A."/>
        </authorList>
    </citation>
    <scope>NUCLEOTIDE SEQUENCE [LARGE SCALE GENOMIC DNA]</scope>
    <source>
        <strain evidence="3 5">CG415</strain>
        <strain evidence="2 4">CG989</strain>
    </source>
</reference>